<dbReference type="EMBL" id="JTDF01004208">
    <property type="protein sequence ID" value="KAF8567093.1"/>
    <property type="molecule type" value="Genomic_DNA"/>
</dbReference>
<organism evidence="1 2">
    <name type="scientific">Paragonimus westermani</name>
    <dbReference type="NCBI Taxonomy" id="34504"/>
    <lineage>
        <taxon>Eukaryota</taxon>
        <taxon>Metazoa</taxon>
        <taxon>Spiralia</taxon>
        <taxon>Lophotrochozoa</taxon>
        <taxon>Platyhelminthes</taxon>
        <taxon>Trematoda</taxon>
        <taxon>Digenea</taxon>
        <taxon>Plagiorchiida</taxon>
        <taxon>Troglotremata</taxon>
        <taxon>Troglotrematidae</taxon>
        <taxon>Paragonimus</taxon>
    </lineage>
</organism>
<dbReference type="Proteomes" id="UP000699462">
    <property type="component" value="Unassembled WGS sequence"/>
</dbReference>
<gene>
    <name evidence="1" type="ORF">P879_03362</name>
</gene>
<sequence>MESLETFKLSLTPSLVTFSIHTVNYNLPQLATAVESESETNRVWTADLWRLVWRFCAVVNPAPTQTVQKSFWNVPECSPSSHWVVQSSQIVVTKLLSDCLSERHHDVLHSDLMIPLWNRMEQADLVNRDGLPSSKSATQSETEFRHHTPNYMYRLHARHMRDWQDFSQYEESHMKHPLYSSGQSDPLTTFSSASGDRLGTVTAIRHHKHTGLRSESLLTKEIVQVTSISSAILGTSFSRTSKGVFDSAYFEIIVT</sequence>
<protein>
    <submittedName>
        <fullName evidence="1">Uncharacterized protein</fullName>
    </submittedName>
</protein>
<evidence type="ECO:0000313" key="1">
    <source>
        <dbReference type="EMBL" id="KAF8567093.1"/>
    </source>
</evidence>
<reference evidence="1 2" key="1">
    <citation type="submission" date="2019-07" db="EMBL/GenBank/DDBJ databases">
        <title>Annotation for the trematode Paragonimus westermani.</title>
        <authorList>
            <person name="Choi Y.-J."/>
        </authorList>
    </citation>
    <scope>NUCLEOTIDE SEQUENCE [LARGE SCALE GENOMIC DNA]</scope>
    <source>
        <strain evidence="1">180907_Pwestermani</strain>
    </source>
</reference>
<dbReference type="AlphaFoldDB" id="A0A8T0DGX1"/>
<proteinExistence type="predicted"/>
<accession>A0A8T0DGX1</accession>
<name>A0A8T0DGX1_9TREM</name>
<evidence type="ECO:0000313" key="2">
    <source>
        <dbReference type="Proteomes" id="UP000699462"/>
    </source>
</evidence>
<comment type="caution">
    <text evidence="1">The sequence shown here is derived from an EMBL/GenBank/DDBJ whole genome shotgun (WGS) entry which is preliminary data.</text>
</comment>
<keyword evidence="2" id="KW-1185">Reference proteome</keyword>
<dbReference type="OrthoDB" id="6281389at2759"/>